<dbReference type="KEGG" id="poc:NCTC13071_00054"/>
<evidence type="ECO:0000313" key="1">
    <source>
        <dbReference type="EMBL" id="VEH14089.1"/>
    </source>
</evidence>
<accession>A0A3S4UJZ1</accession>
<dbReference type="EMBL" id="LR134384">
    <property type="protein sequence ID" value="VEH14089.1"/>
    <property type="molecule type" value="Genomic_DNA"/>
</dbReference>
<proteinExistence type="predicted"/>
<reference evidence="1 2" key="1">
    <citation type="submission" date="2018-12" db="EMBL/GenBank/DDBJ databases">
        <authorList>
            <consortium name="Pathogen Informatics"/>
        </authorList>
    </citation>
    <scope>NUCLEOTIDE SEQUENCE [LARGE SCALE GENOMIC DNA]</scope>
    <source>
        <strain evidence="1 2">NCTC13071</strain>
    </source>
</reference>
<protein>
    <submittedName>
        <fullName evidence="1">Uncharacterized protein</fullName>
    </submittedName>
</protein>
<organism evidence="1 2">
    <name type="scientific">Segatella oris</name>
    <dbReference type="NCBI Taxonomy" id="28135"/>
    <lineage>
        <taxon>Bacteria</taxon>
        <taxon>Pseudomonadati</taxon>
        <taxon>Bacteroidota</taxon>
        <taxon>Bacteroidia</taxon>
        <taxon>Bacteroidales</taxon>
        <taxon>Prevotellaceae</taxon>
        <taxon>Segatella</taxon>
    </lineage>
</organism>
<dbReference type="AlphaFoldDB" id="A0A3S4UJZ1"/>
<dbReference type="Proteomes" id="UP000274578">
    <property type="component" value="Chromosome 1"/>
</dbReference>
<name>A0A3S4UJZ1_9BACT</name>
<sequence length="79" mass="9181">MQRKITLENAVICVKLLCNLRQVTMCFASSCAVKTVILRAEMTEIANPKDKNEGIETIKWFRTHVEDSFPFLFSRRKKC</sequence>
<evidence type="ECO:0000313" key="2">
    <source>
        <dbReference type="Proteomes" id="UP000274578"/>
    </source>
</evidence>
<gene>
    <name evidence="1" type="ORF">NCTC13071_00054</name>
</gene>